<feature type="region of interest" description="Disordered" evidence="11">
    <location>
        <begin position="724"/>
        <end position="743"/>
    </location>
</feature>
<dbReference type="Gene3D" id="2.60.40.150">
    <property type="entry name" value="C2 domain"/>
    <property type="match status" value="1"/>
</dbReference>
<dbReference type="SMART" id="SM00239">
    <property type="entry name" value="C2"/>
    <property type="match status" value="1"/>
</dbReference>
<feature type="compositionally biased region" description="Polar residues" evidence="11">
    <location>
        <begin position="448"/>
        <end position="457"/>
    </location>
</feature>
<evidence type="ECO:0000313" key="15">
    <source>
        <dbReference type="EMBL" id="KAK5108346.1"/>
    </source>
</evidence>
<feature type="binding site" evidence="10">
    <location>
        <position position="908"/>
    </location>
    <ligand>
        <name>ATP</name>
        <dbReference type="ChEBI" id="CHEBI:30616"/>
    </ligand>
</feature>
<feature type="compositionally biased region" description="Polar residues" evidence="11">
    <location>
        <begin position="366"/>
        <end position="379"/>
    </location>
</feature>
<dbReference type="FunFam" id="1.10.510.10:FF:000008">
    <property type="entry name" value="Non-specific serine/threonine protein kinase"/>
    <property type="match status" value="1"/>
</dbReference>
<organism evidence="15 16">
    <name type="scientific">Meristemomyces frigidus</name>
    <dbReference type="NCBI Taxonomy" id="1508187"/>
    <lineage>
        <taxon>Eukaryota</taxon>
        <taxon>Fungi</taxon>
        <taxon>Dikarya</taxon>
        <taxon>Ascomycota</taxon>
        <taxon>Pezizomycotina</taxon>
        <taxon>Dothideomycetes</taxon>
        <taxon>Dothideomycetidae</taxon>
        <taxon>Mycosphaerellales</taxon>
        <taxon>Teratosphaeriaceae</taxon>
        <taxon>Meristemomyces</taxon>
    </lineage>
</organism>
<dbReference type="SUPFAM" id="SSF54637">
    <property type="entry name" value="Thioesterase/thiol ester dehydrase-isomerase"/>
    <property type="match status" value="2"/>
</dbReference>
<evidence type="ECO:0000256" key="11">
    <source>
        <dbReference type="SAM" id="MobiDB-lite"/>
    </source>
</evidence>
<feature type="domain" description="Protein kinase" evidence="13">
    <location>
        <begin position="879"/>
        <end position="1140"/>
    </location>
</feature>
<dbReference type="Pfam" id="PF00433">
    <property type="entry name" value="Pkinase_C"/>
    <property type="match status" value="1"/>
</dbReference>
<dbReference type="Pfam" id="PF00168">
    <property type="entry name" value="C2"/>
    <property type="match status" value="1"/>
</dbReference>
<keyword evidence="7 10" id="KW-0067">ATP-binding</keyword>
<dbReference type="CDD" id="cd03448">
    <property type="entry name" value="HDE_HSD"/>
    <property type="match status" value="1"/>
</dbReference>
<dbReference type="PROSITE" id="PS50004">
    <property type="entry name" value="C2"/>
    <property type="match status" value="1"/>
</dbReference>
<evidence type="ECO:0000259" key="12">
    <source>
        <dbReference type="PROSITE" id="PS50004"/>
    </source>
</evidence>
<dbReference type="PROSITE" id="PS51285">
    <property type="entry name" value="AGC_KINASE_CTER"/>
    <property type="match status" value="1"/>
</dbReference>
<evidence type="ECO:0000313" key="16">
    <source>
        <dbReference type="Proteomes" id="UP001310890"/>
    </source>
</evidence>
<feature type="compositionally biased region" description="Basic and acidic residues" evidence="11">
    <location>
        <begin position="320"/>
        <end position="339"/>
    </location>
</feature>
<keyword evidence="4" id="KW-0808">Transferase</keyword>
<reference evidence="15" key="1">
    <citation type="submission" date="2023-08" db="EMBL/GenBank/DDBJ databases">
        <title>Black Yeasts Isolated from many extreme environments.</title>
        <authorList>
            <person name="Coleine C."/>
            <person name="Stajich J.E."/>
            <person name="Selbmann L."/>
        </authorList>
    </citation>
    <scope>NUCLEOTIDE SEQUENCE</scope>
    <source>
        <strain evidence="15">CCFEE 5401</strain>
    </source>
</reference>
<feature type="compositionally biased region" description="Low complexity" evidence="11">
    <location>
        <begin position="485"/>
        <end position="496"/>
    </location>
</feature>
<feature type="compositionally biased region" description="Basic residues" evidence="11">
    <location>
        <begin position="356"/>
        <end position="365"/>
    </location>
</feature>
<dbReference type="Gene3D" id="1.10.510.10">
    <property type="entry name" value="Transferase(Phosphotransferase) domain 1"/>
    <property type="match status" value="1"/>
</dbReference>
<dbReference type="Pfam" id="PF01575">
    <property type="entry name" value="MaoC_dehydratas"/>
    <property type="match status" value="1"/>
</dbReference>
<dbReference type="SUPFAM" id="SSF49562">
    <property type="entry name" value="C2 domain (Calcium/lipid-binding domain, CaLB)"/>
    <property type="match status" value="1"/>
</dbReference>
<evidence type="ECO:0000259" key="13">
    <source>
        <dbReference type="PROSITE" id="PS50011"/>
    </source>
</evidence>
<dbReference type="InterPro" id="IPR035892">
    <property type="entry name" value="C2_domain_sf"/>
</dbReference>
<dbReference type="Gene3D" id="3.10.129.10">
    <property type="entry name" value="Hotdog Thioesterase"/>
    <property type="match status" value="1"/>
</dbReference>
<dbReference type="PROSITE" id="PS00108">
    <property type="entry name" value="PROTEIN_KINASE_ST"/>
    <property type="match status" value="1"/>
</dbReference>
<feature type="compositionally biased region" description="Polar residues" evidence="11">
    <location>
        <begin position="637"/>
        <end position="652"/>
    </location>
</feature>
<keyword evidence="6" id="KW-0418">Kinase</keyword>
<protein>
    <recommendedName>
        <fullName evidence="1">non-specific serine/threonine protein kinase</fullName>
        <ecNumber evidence="1">2.7.11.1</ecNumber>
    </recommendedName>
</protein>
<feature type="region of interest" description="Disordered" evidence="11">
    <location>
        <begin position="636"/>
        <end position="683"/>
    </location>
</feature>
<evidence type="ECO:0000256" key="10">
    <source>
        <dbReference type="PROSITE-ProRule" id="PRU10141"/>
    </source>
</evidence>
<evidence type="ECO:0000256" key="2">
    <source>
        <dbReference type="ARBA" id="ARBA00022527"/>
    </source>
</evidence>
<dbReference type="GO" id="GO:0005524">
    <property type="term" value="F:ATP binding"/>
    <property type="evidence" value="ECO:0007669"/>
    <property type="project" value="UniProtKB-UniRule"/>
</dbReference>
<dbReference type="EC" id="2.7.11.1" evidence="1"/>
<comment type="catalytic activity">
    <reaction evidence="8">
        <text>L-threonyl-[protein] + ATP = O-phospho-L-threonyl-[protein] + ADP + H(+)</text>
        <dbReference type="Rhea" id="RHEA:46608"/>
        <dbReference type="Rhea" id="RHEA-COMP:11060"/>
        <dbReference type="Rhea" id="RHEA-COMP:11605"/>
        <dbReference type="ChEBI" id="CHEBI:15378"/>
        <dbReference type="ChEBI" id="CHEBI:30013"/>
        <dbReference type="ChEBI" id="CHEBI:30616"/>
        <dbReference type="ChEBI" id="CHEBI:61977"/>
        <dbReference type="ChEBI" id="CHEBI:456216"/>
        <dbReference type="EC" id="2.7.11.1"/>
    </reaction>
</comment>
<dbReference type="Proteomes" id="UP001310890">
    <property type="component" value="Unassembled WGS sequence"/>
</dbReference>
<dbReference type="InterPro" id="IPR011009">
    <property type="entry name" value="Kinase-like_dom_sf"/>
</dbReference>
<feature type="domain" description="AGC-kinase C-terminal" evidence="14">
    <location>
        <begin position="1141"/>
        <end position="1228"/>
    </location>
</feature>
<dbReference type="InterPro" id="IPR054357">
    <property type="entry name" value="MFE-2_N"/>
</dbReference>
<dbReference type="Pfam" id="PF22622">
    <property type="entry name" value="MFE-2_hydrat-2_N"/>
    <property type="match status" value="1"/>
</dbReference>
<dbReference type="InterPro" id="IPR017892">
    <property type="entry name" value="Pkinase_C"/>
</dbReference>
<dbReference type="SMART" id="SM00133">
    <property type="entry name" value="S_TK_X"/>
    <property type="match status" value="1"/>
</dbReference>
<dbReference type="FunFam" id="3.30.200.20:FF:000116">
    <property type="entry name" value="Non-specific serine/threonine protein kinase"/>
    <property type="match status" value="1"/>
</dbReference>
<keyword evidence="2" id="KW-0723">Serine/threonine-protein kinase</keyword>
<feature type="region of interest" description="Disordered" evidence="11">
    <location>
        <begin position="751"/>
        <end position="791"/>
    </location>
</feature>
<feature type="compositionally biased region" description="Polar residues" evidence="11">
    <location>
        <begin position="582"/>
        <end position="608"/>
    </location>
</feature>
<feature type="region of interest" description="Disordered" evidence="11">
    <location>
        <begin position="1241"/>
        <end position="1278"/>
    </location>
</feature>
<dbReference type="Pfam" id="PF00069">
    <property type="entry name" value="Pkinase"/>
    <property type="match status" value="1"/>
</dbReference>
<dbReference type="AlphaFoldDB" id="A0AAN7T9N9"/>
<evidence type="ECO:0000256" key="4">
    <source>
        <dbReference type="ARBA" id="ARBA00022679"/>
    </source>
</evidence>
<dbReference type="InterPro" id="IPR008271">
    <property type="entry name" value="Ser/Thr_kinase_AS"/>
</dbReference>
<name>A0AAN7T9N9_9PEZI</name>
<comment type="catalytic activity">
    <reaction evidence="9">
        <text>L-seryl-[protein] + ATP = O-phospho-L-seryl-[protein] + ADP + H(+)</text>
        <dbReference type="Rhea" id="RHEA:17989"/>
        <dbReference type="Rhea" id="RHEA-COMP:9863"/>
        <dbReference type="Rhea" id="RHEA-COMP:11604"/>
        <dbReference type="ChEBI" id="CHEBI:15378"/>
        <dbReference type="ChEBI" id="CHEBI:29999"/>
        <dbReference type="ChEBI" id="CHEBI:30616"/>
        <dbReference type="ChEBI" id="CHEBI:83421"/>
        <dbReference type="ChEBI" id="CHEBI:456216"/>
        <dbReference type="EC" id="2.7.11.1"/>
    </reaction>
</comment>
<evidence type="ECO:0000256" key="1">
    <source>
        <dbReference type="ARBA" id="ARBA00012513"/>
    </source>
</evidence>
<gene>
    <name evidence="15" type="ORF">LTR62_008375</name>
</gene>
<dbReference type="SUPFAM" id="SSF56112">
    <property type="entry name" value="Protein kinase-like (PK-like)"/>
    <property type="match status" value="1"/>
</dbReference>
<evidence type="ECO:0000256" key="3">
    <source>
        <dbReference type="ARBA" id="ARBA00022553"/>
    </source>
</evidence>
<dbReference type="GO" id="GO:0004674">
    <property type="term" value="F:protein serine/threonine kinase activity"/>
    <property type="evidence" value="ECO:0007669"/>
    <property type="project" value="UniProtKB-KW"/>
</dbReference>
<keyword evidence="3" id="KW-0597">Phosphoprotein</keyword>
<evidence type="ECO:0000256" key="9">
    <source>
        <dbReference type="ARBA" id="ARBA00048679"/>
    </source>
</evidence>
<comment type="caution">
    <text evidence="15">The sequence shown here is derived from an EMBL/GenBank/DDBJ whole genome shotgun (WGS) entry which is preliminary data.</text>
</comment>
<feature type="compositionally biased region" description="Low complexity" evidence="11">
    <location>
        <begin position="527"/>
        <end position="542"/>
    </location>
</feature>
<dbReference type="PROSITE" id="PS00107">
    <property type="entry name" value="PROTEIN_KINASE_ATP"/>
    <property type="match status" value="1"/>
</dbReference>
<dbReference type="CDD" id="cd11651">
    <property type="entry name" value="YPK1_N_like"/>
    <property type="match status" value="1"/>
</dbReference>
<feature type="region of interest" description="Disordered" evidence="11">
    <location>
        <begin position="313"/>
        <end position="421"/>
    </location>
</feature>
<dbReference type="SMART" id="SM00220">
    <property type="entry name" value="S_TKc"/>
    <property type="match status" value="1"/>
</dbReference>
<dbReference type="InterPro" id="IPR000719">
    <property type="entry name" value="Prot_kinase_dom"/>
</dbReference>
<accession>A0AAN7T9N9</accession>
<evidence type="ECO:0000256" key="5">
    <source>
        <dbReference type="ARBA" id="ARBA00022741"/>
    </source>
</evidence>
<feature type="region of interest" description="Disordered" evidence="11">
    <location>
        <begin position="434"/>
        <end position="468"/>
    </location>
</feature>
<dbReference type="PROSITE" id="PS50011">
    <property type="entry name" value="PROTEIN_KINASE_DOM"/>
    <property type="match status" value="1"/>
</dbReference>
<dbReference type="PANTHER" id="PTHR24351">
    <property type="entry name" value="RIBOSOMAL PROTEIN S6 KINASE"/>
    <property type="match status" value="1"/>
</dbReference>
<evidence type="ECO:0000259" key="14">
    <source>
        <dbReference type="PROSITE" id="PS51285"/>
    </source>
</evidence>
<feature type="compositionally biased region" description="Low complexity" evidence="11">
    <location>
        <begin position="391"/>
        <end position="400"/>
    </location>
</feature>
<dbReference type="InterPro" id="IPR002539">
    <property type="entry name" value="MaoC-like_dom"/>
</dbReference>
<feature type="compositionally biased region" description="Basic and acidic residues" evidence="11">
    <location>
        <begin position="653"/>
        <end position="674"/>
    </location>
</feature>
<dbReference type="InterPro" id="IPR000008">
    <property type="entry name" value="C2_dom"/>
</dbReference>
<feature type="compositionally biased region" description="Low complexity" evidence="11">
    <location>
        <begin position="609"/>
        <end position="622"/>
    </location>
</feature>
<feature type="compositionally biased region" description="Acidic residues" evidence="11">
    <location>
        <begin position="728"/>
        <end position="740"/>
    </location>
</feature>
<dbReference type="Gene3D" id="3.30.200.20">
    <property type="entry name" value="Phosphorylase Kinase, domain 1"/>
    <property type="match status" value="1"/>
</dbReference>
<dbReference type="EMBL" id="JAVRRL010000088">
    <property type="protein sequence ID" value="KAK5108346.1"/>
    <property type="molecule type" value="Genomic_DNA"/>
</dbReference>
<dbReference type="InterPro" id="IPR000961">
    <property type="entry name" value="AGC-kinase_C"/>
</dbReference>
<feature type="compositionally biased region" description="Polar residues" evidence="11">
    <location>
        <begin position="513"/>
        <end position="526"/>
    </location>
</feature>
<feature type="region of interest" description="Disordered" evidence="11">
    <location>
        <begin position="482"/>
        <end position="622"/>
    </location>
</feature>
<feature type="domain" description="C2" evidence="12">
    <location>
        <begin position="671"/>
        <end position="844"/>
    </location>
</feature>
<evidence type="ECO:0000256" key="6">
    <source>
        <dbReference type="ARBA" id="ARBA00022777"/>
    </source>
</evidence>
<sequence length="1278" mass="139995">MSAPGAGHEYTPFPVSWYKRDVLLFANSIGCTVDELHFLYELHPDFAVFPTYSIILPFKHESPEVIDFYASQNSSREEIPGVPKLDSKRVVDGERHVQFVKPLPTSSEGRSFECRGKVVGVYDKGKATVLETQTDLVDAKTGELYTRATGSAFFVGQGGWGGPAGPKAPSFTPPKGKKPDAVYEQPITAEAAHLYRLNGDYNPLHATPEPGKAMGFGGAIMHGLYSWNTTAHALLKLLGGSDPANIKDYQARFASPVKPGDTLVTEIWRTGEKDGEGFEEIRFVTSIKGGKLCLSNGRAKIQVVGQRQTTLAATPQPIATERHAKVELHRDPEKKRQDEQEGAANVLSQRAVAAKRPGRPGHLHTKSASAVPTLSTLNAQPEPAPSPPRSPAKSRPVSKSWLGRPASSMAAHEGHHGGPNTAANLLQQAILQSRPHHHDEDHDHIGSGASTPPNGTATPRPDLTDKRLPGLVNSYFAQVRDSLTRSRTTSKSTTHSAMDPSLSIPEEREHDATSCNLQRPSQHTASATGSLAGPPTATTPAFPMSPPLQPCEKHSKQGCPTPPLSHSSSLVNMGQDCGGAETSGNSASPRRTTLFTSSVSRPDTATHLSNPTSSFHTPSSSSVARDALSSLFERAELTQSPAQNTPPQTPRSGSHESRRDVEDTRHISRADKSSRSSSGHANVVTIGQVKGQLEVTVEEGRGLKPSVEPYVVCIFQLNEAVSRRPQDDQMDTAIDNDSEPEQNMAKGVAMKRLGSGSGTPMAIPGMRSRQTSSTNIAGLRRGSNREKQEVTDPVWQHKTLFDVVGENNEMDISVYDRARGEEFLGHVRLPLDLQQFEHQHADWYKLQPRQGDTQSITGEVHLKIAFHASGKKTFGPEDFEVLKLIGKGTFGQVFQVRKRDSQRIYAMKVLSKKVIIQKKEIQHTIGERNILVRTATTESPFIVALKFSFQTAADLYLVTDYMSGGELFWHLQKEGRFVEERAKFYIAELILALRHLHQHNIVYRDLKPENILLDANGHVALCDFGLSKANLSKDDTTNTFCGTTEYLAPEVLLDEQGYTKMVDFWSLGVLVFEMCCGWSPFYAEDTQQMYKNIAFGKVRFPRDALSQEGRNFVKGLLNRNPSHRLGAKGDAEELMAHPFFHDVDWTALSKKLTPPPFKPKLKGELDTSNFDPEFTNALTSGDLTSSLNARAAQLASGVGIDNTPLSPTMQNQFRGFTFVDESTLEQQFGDRDIGMADNISATNGRGNQGDRMSGIEQQSVPNSAHADSDFNHGMLEDI</sequence>
<evidence type="ECO:0000256" key="8">
    <source>
        <dbReference type="ARBA" id="ARBA00047899"/>
    </source>
</evidence>
<proteinExistence type="predicted"/>
<dbReference type="InterPro" id="IPR029069">
    <property type="entry name" value="HotDog_dom_sf"/>
</dbReference>
<dbReference type="InterPro" id="IPR017441">
    <property type="entry name" value="Protein_kinase_ATP_BS"/>
</dbReference>
<keyword evidence="5 10" id="KW-0547">Nucleotide-binding</keyword>
<evidence type="ECO:0000256" key="7">
    <source>
        <dbReference type="ARBA" id="ARBA00022840"/>
    </source>
</evidence>